<reference evidence="6" key="1">
    <citation type="journal article" date="2019" name="Genome Announc.">
        <title>Draft Genome Sequence of Pseudoalteromonas piscicida Strain 36Y ROTHPW, an Hypersaline Seawater Isolate from the South Coast of Sonora, Mexico.</title>
        <authorList>
            <person name="Sanchez-Diaz R."/>
            <person name="Molina-Garza Z.J."/>
            <person name="Cruz-Suarez L.E."/>
            <person name="Selvin J."/>
            <person name="Kiran G.S."/>
            <person name="Ibarra-Gamez J.C."/>
            <person name="Gomez-Gil B."/>
            <person name="Galaviz-Silva L."/>
        </authorList>
    </citation>
    <scope>NUCLEOTIDE SEQUENCE [LARGE SCALE GENOMIC DNA]</scope>
    <source>
        <strain evidence="6">36Y_RITHPW</strain>
    </source>
</reference>
<dbReference type="AlphaFoldDB" id="A0A2A5JPG2"/>
<organism evidence="5 6">
    <name type="scientific">Pseudoalteromonas piscicida</name>
    <dbReference type="NCBI Taxonomy" id="43662"/>
    <lineage>
        <taxon>Bacteria</taxon>
        <taxon>Pseudomonadati</taxon>
        <taxon>Pseudomonadota</taxon>
        <taxon>Gammaproteobacteria</taxon>
        <taxon>Alteromonadales</taxon>
        <taxon>Pseudoalteromonadaceae</taxon>
        <taxon>Pseudoalteromonas</taxon>
    </lineage>
</organism>
<dbReference type="Pfam" id="PF13302">
    <property type="entry name" value="Acetyltransf_3"/>
    <property type="match status" value="1"/>
</dbReference>
<evidence type="ECO:0000313" key="5">
    <source>
        <dbReference type="EMBL" id="PCK31219.1"/>
    </source>
</evidence>
<sequence>MYTLRSFQLSDKARLIAILNDPDITRYLSTKIPQPYTEQDALWWINEGSKLGYIRAICEGDLLIGCIGVTPGEFEYERSGEIGYWLEKSHWRRGVAHFAIQKLIKVVFSESKIERIFASVFDGNVASMKLLQKSGFEQEAVLKRAIFKQGIFYDNHLFAILKNN</sequence>
<evidence type="ECO:0000256" key="3">
    <source>
        <dbReference type="ARBA" id="ARBA00038502"/>
    </source>
</evidence>
<dbReference type="InterPro" id="IPR051531">
    <property type="entry name" value="N-acetyltransferase"/>
</dbReference>
<comment type="caution">
    <text evidence="5">The sequence shown here is derived from an EMBL/GenBank/DDBJ whole genome shotgun (WGS) entry which is preliminary data.</text>
</comment>
<name>A0A2A5JPG2_PSEO7</name>
<evidence type="ECO:0000313" key="6">
    <source>
        <dbReference type="Proteomes" id="UP000228621"/>
    </source>
</evidence>
<dbReference type="InterPro" id="IPR000182">
    <property type="entry name" value="GNAT_dom"/>
</dbReference>
<comment type="similarity">
    <text evidence="3">Belongs to the acetyltransferase family. RimJ subfamily.</text>
</comment>
<feature type="domain" description="N-acetyltransferase" evidence="4">
    <location>
        <begin position="2"/>
        <end position="164"/>
    </location>
</feature>
<evidence type="ECO:0000259" key="4">
    <source>
        <dbReference type="PROSITE" id="PS51186"/>
    </source>
</evidence>
<dbReference type="RefSeq" id="WP_099642736.1">
    <property type="nucleotide sequence ID" value="NZ_NKHF01000062.1"/>
</dbReference>
<keyword evidence="2" id="KW-0012">Acyltransferase</keyword>
<dbReference type="Proteomes" id="UP000228621">
    <property type="component" value="Unassembled WGS sequence"/>
</dbReference>
<dbReference type="Gene3D" id="3.40.630.30">
    <property type="match status" value="1"/>
</dbReference>
<accession>A0A2A5JPG2</accession>
<dbReference type="OrthoDB" id="9801656at2"/>
<protein>
    <submittedName>
        <fullName evidence="5">GNAT family N-acetyltransferase</fullName>
    </submittedName>
</protein>
<keyword evidence="1 5" id="KW-0808">Transferase</keyword>
<dbReference type="EMBL" id="NKHF01000062">
    <property type="protein sequence ID" value="PCK31219.1"/>
    <property type="molecule type" value="Genomic_DNA"/>
</dbReference>
<dbReference type="PANTHER" id="PTHR43792">
    <property type="entry name" value="GNAT FAMILY, PUTATIVE (AFU_ORTHOLOGUE AFUA_3G00765)-RELATED-RELATED"/>
    <property type="match status" value="1"/>
</dbReference>
<evidence type="ECO:0000256" key="1">
    <source>
        <dbReference type="ARBA" id="ARBA00022679"/>
    </source>
</evidence>
<keyword evidence="6" id="KW-1185">Reference proteome</keyword>
<dbReference type="PANTHER" id="PTHR43792:SF8">
    <property type="entry name" value="[RIBOSOMAL PROTEIN US5]-ALANINE N-ACETYLTRANSFERASE"/>
    <property type="match status" value="1"/>
</dbReference>
<dbReference type="SUPFAM" id="SSF55729">
    <property type="entry name" value="Acyl-CoA N-acyltransferases (Nat)"/>
    <property type="match status" value="1"/>
</dbReference>
<gene>
    <name evidence="5" type="ORF">CEX98_13890</name>
</gene>
<proteinExistence type="inferred from homology"/>
<dbReference type="GO" id="GO:0016747">
    <property type="term" value="F:acyltransferase activity, transferring groups other than amino-acyl groups"/>
    <property type="evidence" value="ECO:0007669"/>
    <property type="project" value="InterPro"/>
</dbReference>
<dbReference type="PROSITE" id="PS51186">
    <property type="entry name" value="GNAT"/>
    <property type="match status" value="1"/>
</dbReference>
<dbReference type="InterPro" id="IPR016181">
    <property type="entry name" value="Acyl_CoA_acyltransferase"/>
</dbReference>
<evidence type="ECO:0000256" key="2">
    <source>
        <dbReference type="ARBA" id="ARBA00023315"/>
    </source>
</evidence>